<keyword evidence="3" id="KW-1185">Reference proteome</keyword>
<protein>
    <submittedName>
        <fullName evidence="2">TOX high mobility group box protein</fullName>
    </submittedName>
</protein>
<dbReference type="EMBL" id="JAUIZM010000011">
    <property type="protein sequence ID" value="KAK1357344.1"/>
    <property type="molecule type" value="Genomic_DNA"/>
</dbReference>
<dbReference type="AlphaFoldDB" id="A0AAD8H070"/>
<comment type="caution">
    <text evidence="2">The sequence shown here is derived from an EMBL/GenBank/DDBJ whole genome shotgun (WGS) entry which is preliminary data.</text>
</comment>
<gene>
    <name evidence="2" type="ORF">POM88_050600</name>
</gene>
<evidence type="ECO:0000256" key="1">
    <source>
        <dbReference type="SAM" id="Coils"/>
    </source>
</evidence>
<reference evidence="2" key="2">
    <citation type="submission" date="2023-05" db="EMBL/GenBank/DDBJ databases">
        <authorList>
            <person name="Schelkunov M.I."/>
        </authorList>
    </citation>
    <scope>NUCLEOTIDE SEQUENCE</scope>
    <source>
        <strain evidence="2">Hsosn_3</strain>
        <tissue evidence="2">Leaf</tissue>
    </source>
</reference>
<dbReference type="PANTHER" id="PTHR33431">
    <property type="entry name" value="ENABLED-LIKE PROTEIN (DUF1635)"/>
    <property type="match status" value="1"/>
</dbReference>
<feature type="coiled-coil region" evidence="1">
    <location>
        <begin position="39"/>
        <end position="66"/>
    </location>
</feature>
<proteinExistence type="predicted"/>
<dbReference type="InterPro" id="IPR012862">
    <property type="entry name" value="DUF1635"/>
</dbReference>
<dbReference type="Pfam" id="PF07795">
    <property type="entry name" value="DUF1635"/>
    <property type="match status" value="1"/>
</dbReference>
<name>A0AAD8H070_9APIA</name>
<sequence>MEEMASLWQDQESLDDLKQKLFYTTFELNEEKRKSKDNAKQLMQLLKMTIQERDEARDQLNKLLNKLMPSAIPRTEILSTVPQISPENPLVKPTRANSSINESHNFSDQLCSFHSQSSSPAESFFDTLTSPDLSKINSHHIVDSTNNMTFMNQQPFVQDYNVPTGVLKVDQASLIIDNLVKDKTLPQKGNLLHAVLEAGQLLQTLHAAGPLPRWRNPPPLQSFHIPPPSIKVSDTKKVGVEACENSTHDPIPMNLQSYAGVSCGTSQKISTSVMNFRTGASSACARNGSFLTSTGNVNNFVAAKRQRFH</sequence>
<reference evidence="2" key="1">
    <citation type="submission" date="2023-02" db="EMBL/GenBank/DDBJ databases">
        <title>Genome of toxic invasive species Heracleum sosnowskyi carries increased number of genes despite the absence of recent whole-genome duplications.</title>
        <authorList>
            <person name="Schelkunov M."/>
            <person name="Shtratnikova V."/>
            <person name="Makarenko M."/>
            <person name="Klepikova A."/>
            <person name="Omelchenko D."/>
            <person name="Novikova G."/>
            <person name="Obukhova E."/>
            <person name="Bogdanov V."/>
            <person name="Penin A."/>
            <person name="Logacheva M."/>
        </authorList>
    </citation>
    <scope>NUCLEOTIDE SEQUENCE</scope>
    <source>
        <strain evidence="2">Hsosn_3</strain>
        <tissue evidence="2">Leaf</tissue>
    </source>
</reference>
<evidence type="ECO:0000313" key="3">
    <source>
        <dbReference type="Proteomes" id="UP001237642"/>
    </source>
</evidence>
<keyword evidence="1" id="KW-0175">Coiled coil</keyword>
<accession>A0AAD8H070</accession>
<dbReference type="Proteomes" id="UP001237642">
    <property type="component" value="Unassembled WGS sequence"/>
</dbReference>
<dbReference type="PANTHER" id="PTHR33431:SF12">
    <property type="entry name" value="HIGH MOBILITY GROUP BOX PROTEIN, PUTATIVE (DUF1635)-RELATED"/>
    <property type="match status" value="1"/>
</dbReference>
<evidence type="ECO:0000313" key="2">
    <source>
        <dbReference type="EMBL" id="KAK1357344.1"/>
    </source>
</evidence>
<organism evidence="2 3">
    <name type="scientific">Heracleum sosnowskyi</name>
    <dbReference type="NCBI Taxonomy" id="360622"/>
    <lineage>
        <taxon>Eukaryota</taxon>
        <taxon>Viridiplantae</taxon>
        <taxon>Streptophyta</taxon>
        <taxon>Embryophyta</taxon>
        <taxon>Tracheophyta</taxon>
        <taxon>Spermatophyta</taxon>
        <taxon>Magnoliopsida</taxon>
        <taxon>eudicotyledons</taxon>
        <taxon>Gunneridae</taxon>
        <taxon>Pentapetalae</taxon>
        <taxon>asterids</taxon>
        <taxon>campanulids</taxon>
        <taxon>Apiales</taxon>
        <taxon>Apiaceae</taxon>
        <taxon>Apioideae</taxon>
        <taxon>apioid superclade</taxon>
        <taxon>Tordylieae</taxon>
        <taxon>Tordyliinae</taxon>
        <taxon>Heracleum</taxon>
    </lineage>
</organism>